<gene>
    <name evidence="2" type="ORF">VRHSUH09_06205</name>
</gene>
<feature type="transmembrane region" description="Helical" evidence="1">
    <location>
        <begin position="6"/>
        <end position="26"/>
    </location>
</feature>
<evidence type="ECO:0000313" key="3">
    <source>
        <dbReference type="Proteomes" id="UP000238774"/>
    </source>
</evidence>
<feature type="transmembrane region" description="Helical" evidence="1">
    <location>
        <begin position="82"/>
        <end position="98"/>
    </location>
</feature>
<protein>
    <submittedName>
        <fullName evidence="2">Uncharacterized protein</fullName>
    </submittedName>
</protein>
<proteinExistence type="predicted"/>
<evidence type="ECO:0000256" key="1">
    <source>
        <dbReference type="SAM" id="Phobius"/>
    </source>
</evidence>
<reference evidence="2 3" key="1">
    <citation type="submission" date="2018-01" db="EMBL/GenBank/DDBJ databases">
        <title>Draft genome sequences of clinical isolates and type strains of oral Veillonella including Veillonella infantum sp., nov.</title>
        <authorList>
            <person name="Mashima I."/>
            <person name="Liao Y.-C."/>
            <person name="Sabharwal A."/>
            <person name="Haase E.M."/>
            <person name="Nakazawa F."/>
            <person name="Scannapieco F.A."/>
        </authorList>
    </citation>
    <scope>NUCLEOTIDE SEQUENCE [LARGE SCALE GENOMIC DNA]</scope>
    <source>
        <strain evidence="2 3">JCM 15642</strain>
    </source>
</reference>
<name>A0ABX5BWY8_9FIRM</name>
<sequence>MYSKSFIHKFLICIILLALFDISLLYDMTADIYKGYLKIAILVAIGCHLDIYLELSKQEELIIQAFKNDTFDETYELLDTKYMVFIISFVVLMTINLIKY</sequence>
<dbReference type="Proteomes" id="UP000238774">
    <property type="component" value="Unassembled WGS sequence"/>
</dbReference>
<dbReference type="EMBL" id="PPCX01000010">
    <property type="protein sequence ID" value="PQL12018.1"/>
    <property type="molecule type" value="Genomic_DNA"/>
</dbReference>
<accession>A0ABX5BWY8</accession>
<keyword evidence="1" id="KW-0812">Transmembrane</keyword>
<comment type="caution">
    <text evidence="2">The sequence shown here is derived from an EMBL/GenBank/DDBJ whole genome shotgun (WGS) entry which is preliminary data.</text>
</comment>
<evidence type="ECO:0000313" key="2">
    <source>
        <dbReference type="EMBL" id="PQL12018.1"/>
    </source>
</evidence>
<keyword evidence="1" id="KW-0472">Membrane</keyword>
<organism evidence="2 3">
    <name type="scientific">Veillonella rogosae JCM 15642</name>
    <dbReference type="NCBI Taxonomy" id="1298595"/>
    <lineage>
        <taxon>Bacteria</taxon>
        <taxon>Bacillati</taxon>
        <taxon>Bacillota</taxon>
        <taxon>Negativicutes</taxon>
        <taxon>Veillonellales</taxon>
        <taxon>Veillonellaceae</taxon>
        <taxon>Veillonella</taxon>
    </lineage>
</organism>
<keyword evidence="1" id="KW-1133">Transmembrane helix</keyword>
<keyword evidence="3" id="KW-1185">Reference proteome</keyword>